<evidence type="ECO:0000259" key="1">
    <source>
        <dbReference type="Pfam" id="PF01872"/>
    </source>
</evidence>
<dbReference type="PANTHER" id="PTHR38011">
    <property type="entry name" value="DIHYDROFOLATE REDUCTASE FAMILY PROTEIN (AFU_ORTHOLOGUE AFUA_8G06820)"/>
    <property type="match status" value="1"/>
</dbReference>
<dbReference type="GO" id="GO:0008703">
    <property type="term" value="F:5-amino-6-(5-phosphoribosylamino)uracil reductase activity"/>
    <property type="evidence" value="ECO:0007669"/>
    <property type="project" value="InterPro"/>
</dbReference>
<sequence>MSMSMDGFIAGPNDDVERPLGDGGERLHEWLYDLASWRKLHGLAGGKTSRDAEILEESFNTSGAFVMGRRMFDLGERYWGDNPPFHMPVFVVTHNAQEKLVKQGGTTFAFVTDGIESALRQAQEAAGDKNVLVLGGANIIQQYLKAGLLDEIQVHLVPVLLGGGRRMFDNIDTGHIELERTRVIESPRVTHLGFRVVKKN</sequence>
<dbReference type="InterPro" id="IPR024072">
    <property type="entry name" value="DHFR-like_dom_sf"/>
</dbReference>
<dbReference type="AlphaFoldDB" id="A0A075MT10"/>
<dbReference type="HOGENOM" id="CLU_043966_3_0_2"/>
<dbReference type="InterPro" id="IPR050765">
    <property type="entry name" value="Riboflavin_Biosynth_HTPR"/>
</dbReference>
<gene>
    <name evidence="2" type="ORF">NTE_02189</name>
</gene>
<feature type="domain" description="Bacterial bifunctional deaminase-reductase C-terminal" evidence="1">
    <location>
        <begin position="1"/>
        <end position="180"/>
    </location>
</feature>
<dbReference type="PANTHER" id="PTHR38011:SF12">
    <property type="entry name" value="BIFUNCTIONAL DEAMINASE-REDUCTASE DOMAIN PROTEIN"/>
    <property type="match status" value="1"/>
</dbReference>
<keyword evidence="3" id="KW-1185">Reference proteome</keyword>
<organism evidence="2 3">
    <name type="scientific">Candidatus Nitrososphaera evergladensis SR1</name>
    <dbReference type="NCBI Taxonomy" id="1459636"/>
    <lineage>
        <taxon>Archaea</taxon>
        <taxon>Nitrososphaerota</taxon>
        <taxon>Nitrososphaeria</taxon>
        <taxon>Nitrososphaerales</taxon>
        <taxon>Nitrososphaeraceae</taxon>
        <taxon>Nitrososphaera</taxon>
    </lineage>
</organism>
<dbReference type="Proteomes" id="UP000028194">
    <property type="component" value="Chromosome"/>
</dbReference>
<dbReference type="EMBL" id="CP007174">
    <property type="protein sequence ID" value="AIF84243.1"/>
    <property type="molecule type" value="Genomic_DNA"/>
</dbReference>
<dbReference type="InterPro" id="IPR002734">
    <property type="entry name" value="RibDG_C"/>
</dbReference>
<dbReference type="KEGG" id="nev:NTE_02189"/>
<dbReference type="STRING" id="1459636.NTE_02189"/>
<evidence type="ECO:0000313" key="2">
    <source>
        <dbReference type="EMBL" id="AIF84243.1"/>
    </source>
</evidence>
<name>A0A075MT10_9ARCH</name>
<dbReference type="SUPFAM" id="SSF53597">
    <property type="entry name" value="Dihydrofolate reductase-like"/>
    <property type="match status" value="1"/>
</dbReference>
<protein>
    <submittedName>
        <fullName evidence="2">Dihydrofolate reductase</fullName>
    </submittedName>
</protein>
<proteinExistence type="predicted"/>
<evidence type="ECO:0000313" key="3">
    <source>
        <dbReference type="Proteomes" id="UP000028194"/>
    </source>
</evidence>
<dbReference type="OrthoDB" id="7348at2157"/>
<dbReference type="Gene3D" id="3.40.430.10">
    <property type="entry name" value="Dihydrofolate Reductase, subunit A"/>
    <property type="match status" value="1"/>
</dbReference>
<dbReference type="GO" id="GO:0009231">
    <property type="term" value="P:riboflavin biosynthetic process"/>
    <property type="evidence" value="ECO:0007669"/>
    <property type="project" value="InterPro"/>
</dbReference>
<dbReference type="Pfam" id="PF01872">
    <property type="entry name" value="RibD_C"/>
    <property type="match status" value="1"/>
</dbReference>
<reference evidence="2 3" key="1">
    <citation type="journal article" date="2014" name="PLoS ONE">
        <title>Genome Sequence of Candidatus Nitrososphaera evergladensis from Group I.1b Enriched from Everglades Soil Reveals Novel Genomic Features of the Ammonia-Oxidizing Archaea.</title>
        <authorList>
            <person name="Zhalnina K.V."/>
            <person name="Dias R."/>
            <person name="Leonard M.T."/>
            <person name="Dorr de Quadros P."/>
            <person name="Camargo F.A."/>
            <person name="Drew J.C."/>
            <person name="Farmerie W.G."/>
            <person name="Daroub S.H."/>
            <person name="Triplett E.W."/>
        </authorList>
    </citation>
    <scope>NUCLEOTIDE SEQUENCE [LARGE SCALE GENOMIC DNA]</scope>
    <source>
        <strain evidence="2 3">SR1</strain>
    </source>
</reference>
<dbReference type="eggNOG" id="arCOG01490">
    <property type="taxonomic scope" value="Archaea"/>
</dbReference>
<accession>A0A075MT10</accession>